<dbReference type="Gene3D" id="1.10.490.10">
    <property type="entry name" value="Globins"/>
    <property type="match status" value="1"/>
</dbReference>
<dbReference type="InterPro" id="IPR012292">
    <property type="entry name" value="Globin/Proto"/>
</dbReference>
<feature type="domain" description="Globin" evidence="2">
    <location>
        <begin position="73"/>
        <end position="153"/>
    </location>
</feature>
<evidence type="ECO:0000313" key="3">
    <source>
        <dbReference type="EMBL" id="CAJ0602789.1"/>
    </source>
</evidence>
<dbReference type="GO" id="GO:0019825">
    <property type="term" value="F:oxygen binding"/>
    <property type="evidence" value="ECO:0007669"/>
    <property type="project" value="InterPro"/>
</dbReference>
<dbReference type="Proteomes" id="UP001176961">
    <property type="component" value="Unassembled WGS sequence"/>
</dbReference>
<dbReference type="Pfam" id="PF00042">
    <property type="entry name" value="Globin"/>
    <property type="match status" value="1"/>
</dbReference>
<dbReference type="InterPro" id="IPR000971">
    <property type="entry name" value="Globin"/>
</dbReference>
<accession>A0AA36H333</accession>
<keyword evidence="1" id="KW-0349">Heme</keyword>
<organism evidence="3 4">
    <name type="scientific">Cylicocyclus nassatus</name>
    <name type="common">Nematode worm</name>
    <dbReference type="NCBI Taxonomy" id="53992"/>
    <lineage>
        <taxon>Eukaryota</taxon>
        <taxon>Metazoa</taxon>
        <taxon>Ecdysozoa</taxon>
        <taxon>Nematoda</taxon>
        <taxon>Chromadorea</taxon>
        <taxon>Rhabditida</taxon>
        <taxon>Rhabditina</taxon>
        <taxon>Rhabditomorpha</taxon>
        <taxon>Strongyloidea</taxon>
        <taxon>Strongylidae</taxon>
        <taxon>Cylicocyclus</taxon>
    </lineage>
</organism>
<keyword evidence="1" id="KW-0813">Transport</keyword>
<dbReference type="EMBL" id="CATQJL010000305">
    <property type="protein sequence ID" value="CAJ0602789.1"/>
    <property type="molecule type" value="Genomic_DNA"/>
</dbReference>
<keyword evidence="1" id="KW-0479">Metal-binding</keyword>
<dbReference type="GO" id="GO:0020037">
    <property type="term" value="F:heme binding"/>
    <property type="evidence" value="ECO:0007669"/>
    <property type="project" value="InterPro"/>
</dbReference>
<comment type="similarity">
    <text evidence="1">Belongs to the globin family.</text>
</comment>
<evidence type="ECO:0000256" key="1">
    <source>
        <dbReference type="RuleBase" id="RU000356"/>
    </source>
</evidence>
<dbReference type="InterPro" id="IPR044399">
    <property type="entry name" value="Mb-like_M"/>
</dbReference>
<keyword evidence="1" id="KW-0561">Oxygen transport</keyword>
<sequence length="208" mass="23310">MALTQECNTEPSSAKNALNFTPHEIRYLKFSWEKASTAVDIGCELVARLLNDNRTRFRALIESHSGDLLGSADFSAEDVKKYRRARIVANGVVMFFNQVISELDDPSSAEHIAHLSQKLGASHFRMKVWFQAENWLCVKKCLLDAIMSALTEKKSNFFACGKTIAMSEKKARDVWYKVIQFVIQNMKKGFLAEALSVDSSSTSSIGSE</sequence>
<comment type="caution">
    <text evidence="3">The sequence shown here is derived from an EMBL/GenBank/DDBJ whole genome shotgun (WGS) entry which is preliminary data.</text>
</comment>
<dbReference type="InterPro" id="IPR009050">
    <property type="entry name" value="Globin-like_sf"/>
</dbReference>
<reference evidence="3" key="1">
    <citation type="submission" date="2023-07" db="EMBL/GenBank/DDBJ databases">
        <authorList>
            <consortium name="CYATHOMIX"/>
        </authorList>
    </citation>
    <scope>NUCLEOTIDE SEQUENCE</scope>
    <source>
        <strain evidence="3">N/A</strain>
    </source>
</reference>
<gene>
    <name evidence="3" type="ORF">CYNAS_LOCUS14772</name>
</gene>
<dbReference type="CDD" id="cd01040">
    <property type="entry name" value="Mb-like"/>
    <property type="match status" value="1"/>
</dbReference>
<dbReference type="SUPFAM" id="SSF46458">
    <property type="entry name" value="Globin-like"/>
    <property type="match status" value="1"/>
</dbReference>
<keyword evidence="4" id="KW-1185">Reference proteome</keyword>
<protein>
    <recommendedName>
        <fullName evidence="2">Globin domain-containing protein</fullName>
    </recommendedName>
</protein>
<evidence type="ECO:0000313" key="4">
    <source>
        <dbReference type="Proteomes" id="UP001176961"/>
    </source>
</evidence>
<evidence type="ECO:0000259" key="2">
    <source>
        <dbReference type="Pfam" id="PF00042"/>
    </source>
</evidence>
<name>A0AA36H333_CYLNA</name>
<dbReference type="AlphaFoldDB" id="A0AA36H333"/>
<keyword evidence="1" id="KW-0408">Iron</keyword>
<proteinExistence type="inferred from homology"/>
<dbReference type="GO" id="GO:0005344">
    <property type="term" value="F:oxygen carrier activity"/>
    <property type="evidence" value="ECO:0007669"/>
    <property type="project" value="UniProtKB-KW"/>
</dbReference>